<evidence type="ECO:0000256" key="1">
    <source>
        <dbReference type="SAM" id="SignalP"/>
    </source>
</evidence>
<dbReference type="Proteomes" id="UP000015102">
    <property type="component" value="Unassembled WGS sequence"/>
</dbReference>
<sequence>MKFVVLFSLIALVASQCDSDCWKEIRGYRKKCMELLEFTEDEKAVLKKWEYPNNEPRHEFMLDKYGVLETTLVFGVTGLVGMYQGWKRCWKGKETQRKFMIF</sequence>
<keyword evidence="3" id="KW-1185">Reference proteome</keyword>
<keyword evidence="1" id="KW-0732">Signal</keyword>
<feature type="signal peptide" evidence="1">
    <location>
        <begin position="1"/>
        <end position="15"/>
    </location>
</feature>
<evidence type="ECO:0000313" key="3">
    <source>
        <dbReference type="Proteomes" id="UP000015102"/>
    </source>
</evidence>
<protein>
    <submittedName>
        <fullName evidence="2">Uncharacterized protein</fullName>
    </submittedName>
</protein>
<dbReference type="HOGENOM" id="CLU_2280594_0_0_1"/>
<reference evidence="3" key="1">
    <citation type="submission" date="2013-02" db="EMBL/GenBank/DDBJ databases">
        <authorList>
            <person name="Hughes D."/>
        </authorList>
    </citation>
    <scope>NUCLEOTIDE SEQUENCE</scope>
    <source>
        <strain>Durham</strain>
        <strain evidence="3">NC isolate 2 -- Noor lab</strain>
    </source>
</reference>
<proteinExistence type="predicted"/>
<dbReference type="EMBL" id="CAQQ02113656">
    <property type="status" value="NOT_ANNOTATED_CDS"/>
    <property type="molecule type" value="Genomic_DNA"/>
</dbReference>
<organism evidence="2 3">
    <name type="scientific">Megaselia scalaris</name>
    <name type="common">Humpbacked fly</name>
    <name type="synonym">Phora scalaris</name>
    <dbReference type="NCBI Taxonomy" id="36166"/>
    <lineage>
        <taxon>Eukaryota</taxon>
        <taxon>Metazoa</taxon>
        <taxon>Ecdysozoa</taxon>
        <taxon>Arthropoda</taxon>
        <taxon>Hexapoda</taxon>
        <taxon>Insecta</taxon>
        <taxon>Pterygota</taxon>
        <taxon>Neoptera</taxon>
        <taxon>Endopterygota</taxon>
        <taxon>Diptera</taxon>
        <taxon>Brachycera</taxon>
        <taxon>Muscomorpha</taxon>
        <taxon>Platypezoidea</taxon>
        <taxon>Phoridae</taxon>
        <taxon>Megaseliini</taxon>
        <taxon>Megaselia</taxon>
    </lineage>
</organism>
<reference evidence="2" key="2">
    <citation type="submission" date="2015-06" db="UniProtKB">
        <authorList>
            <consortium name="EnsemblMetazoa"/>
        </authorList>
    </citation>
    <scope>IDENTIFICATION</scope>
</reference>
<dbReference type="EnsemblMetazoa" id="MESCA010108-RA">
    <property type="protein sequence ID" value="MESCA010108-PA"/>
    <property type="gene ID" value="MESCA010108"/>
</dbReference>
<dbReference type="AlphaFoldDB" id="T1H1P1"/>
<evidence type="ECO:0000313" key="2">
    <source>
        <dbReference type="EnsemblMetazoa" id="MESCA010108-PA"/>
    </source>
</evidence>
<accession>T1H1P1</accession>
<name>T1H1P1_MEGSC</name>
<feature type="chain" id="PRO_5013153039" evidence="1">
    <location>
        <begin position="16"/>
        <end position="102"/>
    </location>
</feature>